<dbReference type="RefSeq" id="WP_188627713.1">
    <property type="nucleotide sequence ID" value="NZ_BMIL01000011.1"/>
</dbReference>
<dbReference type="EMBL" id="BMIL01000011">
    <property type="protein sequence ID" value="GGC74088.1"/>
    <property type="molecule type" value="Genomic_DNA"/>
</dbReference>
<evidence type="ECO:0000313" key="2">
    <source>
        <dbReference type="EMBL" id="GGC74088.1"/>
    </source>
</evidence>
<sequence length="244" mass="26872">MRPTIITAVIIGTCAVIAFALVSNAYKYRSKTMETIVVTGLAEKDFNSDLIVWSGTYARKSFDLKDAYSTLKNDENAIRSYLLKKGIAAGNMQFSSVMINKEFSQQTNANGQYMSQEFTGYNLMQTVTIESSEVDKVDKISREVAELIQSGIEFNSNPPMFYNTKLNEVKMELLGKASADARARAETIAKNAGSSLGELKKATMGVFQITGKNSNEAYSYGGAFNTSNKYKTGSITIKMEFEAD</sequence>
<dbReference type="InterPro" id="IPR007497">
    <property type="entry name" value="SIMPL/DUF541"/>
</dbReference>
<dbReference type="Pfam" id="PF04402">
    <property type="entry name" value="SIMPL"/>
    <property type="match status" value="1"/>
</dbReference>
<feature type="transmembrane region" description="Helical" evidence="1">
    <location>
        <begin position="6"/>
        <end position="26"/>
    </location>
</feature>
<proteinExistence type="predicted"/>
<dbReference type="InterPro" id="IPR052022">
    <property type="entry name" value="26kDa_periplasmic_antigen"/>
</dbReference>
<dbReference type="InterPro" id="IPR016907">
    <property type="entry name" value="UCP029033"/>
</dbReference>
<keyword evidence="1" id="KW-1133">Transmembrane helix</keyword>
<keyword evidence="1" id="KW-0472">Membrane</keyword>
<comment type="caution">
    <text evidence="2">The sequence shown here is derived from an EMBL/GenBank/DDBJ whole genome shotgun (WGS) entry which is preliminary data.</text>
</comment>
<dbReference type="PANTHER" id="PTHR34387">
    <property type="entry name" value="SLR1258 PROTEIN"/>
    <property type="match status" value="1"/>
</dbReference>
<dbReference type="Gene3D" id="3.30.110.170">
    <property type="entry name" value="Protein of unknown function (DUF541), domain 1"/>
    <property type="match status" value="1"/>
</dbReference>
<dbReference type="Gene3D" id="3.30.70.2970">
    <property type="entry name" value="Protein of unknown function (DUF541), domain 2"/>
    <property type="match status" value="1"/>
</dbReference>
<protein>
    <submittedName>
        <fullName evidence="2">SIMPL domain-containing protein</fullName>
    </submittedName>
</protein>
<reference evidence="2" key="2">
    <citation type="submission" date="2020-09" db="EMBL/GenBank/DDBJ databases">
        <authorList>
            <person name="Sun Q."/>
            <person name="Zhou Y."/>
        </authorList>
    </citation>
    <scope>NUCLEOTIDE SEQUENCE</scope>
    <source>
        <strain evidence="2">CGMCC 1.15343</strain>
    </source>
</reference>
<name>A0A916UI32_9SPHI</name>
<accession>A0A916UI32</accession>
<dbReference type="PIRSF" id="PIRSF029033">
    <property type="entry name" value="UCP029033"/>
    <property type="match status" value="1"/>
</dbReference>
<dbReference type="Proteomes" id="UP000651668">
    <property type="component" value="Unassembled WGS sequence"/>
</dbReference>
<evidence type="ECO:0000256" key="1">
    <source>
        <dbReference type="SAM" id="Phobius"/>
    </source>
</evidence>
<evidence type="ECO:0000313" key="3">
    <source>
        <dbReference type="Proteomes" id="UP000651668"/>
    </source>
</evidence>
<keyword evidence="1" id="KW-0812">Transmembrane</keyword>
<organism evidence="2 3">
    <name type="scientific">Pedobacter quisquiliarum</name>
    <dbReference type="NCBI Taxonomy" id="1834438"/>
    <lineage>
        <taxon>Bacteria</taxon>
        <taxon>Pseudomonadati</taxon>
        <taxon>Bacteroidota</taxon>
        <taxon>Sphingobacteriia</taxon>
        <taxon>Sphingobacteriales</taxon>
        <taxon>Sphingobacteriaceae</taxon>
        <taxon>Pedobacter</taxon>
    </lineage>
</organism>
<dbReference type="GO" id="GO:0006974">
    <property type="term" value="P:DNA damage response"/>
    <property type="evidence" value="ECO:0007669"/>
    <property type="project" value="TreeGrafter"/>
</dbReference>
<gene>
    <name evidence="2" type="ORF">GCM10011387_29660</name>
</gene>
<dbReference type="AlphaFoldDB" id="A0A916UI32"/>
<dbReference type="PANTHER" id="PTHR34387:SF2">
    <property type="entry name" value="SLR1258 PROTEIN"/>
    <property type="match status" value="1"/>
</dbReference>
<reference evidence="2" key="1">
    <citation type="journal article" date="2014" name="Int. J. Syst. Evol. Microbiol.">
        <title>Complete genome sequence of Corynebacterium casei LMG S-19264T (=DSM 44701T), isolated from a smear-ripened cheese.</title>
        <authorList>
            <consortium name="US DOE Joint Genome Institute (JGI-PGF)"/>
            <person name="Walter F."/>
            <person name="Albersmeier A."/>
            <person name="Kalinowski J."/>
            <person name="Ruckert C."/>
        </authorList>
    </citation>
    <scope>NUCLEOTIDE SEQUENCE</scope>
    <source>
        <strain evidence="2">CGMCC 1.15343</strain>
    </source>
</reference>
<keyword evidence="3" id="KW-1185">Reference proteome</keyword>